<evidence type="ECO:0000256" key="1">
    <source>
        <dbReference type="SAM" id="Phobius"/>
    </source>
</evidence>
<dbReference type="Proteomes" id="UP000241462">
    <property type="component" value="Unassembled WGS sequence"/>
</dbReference>
<gene>
    <name evidence="2" type="ORF">BD289DRAFT_176192</name>
</gene>
<name>A0A2T2ZTN2_9PEZI</name>
<keyword evidence="1" id="KW-1133">Transmembrane helix</keyword>
<feature type="transmembrane region" description="Helical" evidence="1">
    <location>
        <begin position="24"/>
        <end position="47"/>
    </location>
</feature>
<reference evidence="2 3" key="1">
    <citation type="journal article" date="2018" name="Mycol. Prog.">
        <title>Coniella lustricola, a new species from submerged detritus.</title>
        <authorList>
            <person name="Raudabaugh D.B."/>
            <person name="Iturriaga T."/>
            <person name="Carver A."/>
            <person name="Mondo S."/>
            <person name="Pangilinan J."/>
            <person name="Lipzen A."/>
            <person name="He G."/>
            <person name="Amirebrahimi M."/>
            <person name="Grigoriev I.V."/>
            <person name="Miller A.N."/>
        </authorList>
    </citation>
    <scope>NUCLEOTIDE SEQUENCE [LARGE SCALE GENOMIC DNA]</scope>
    <source>
        <strain evidence="2 3">B22-T-1</strain>
    </source>
</reference>
<evidence type="ECO:0000313" key="2">
    <source>
        <dbReference type="EMBL" id="PSR76334.1"/>
    </source>
</evidence>
<keyword evidence="1" id="KW-0472">Membrane</keyword>
<proteinExistence type="predicted"/>
<dbReference type="EMBL" id="KZ678713">
    <property type="protein sequence ID" value="PSR76334.1"/>
    <property type="molecule type" value="Genomic_DNA"/>
</dbReference>
<dbReference type="InParanoid" id="A0A2T2ZTN2"/>
<sequence>MAAGWCRSHETTCGRRLRLQVERLAWAGLGWLLPPSPVALTVLILLYRFGDSLFPLVSPSHTQANHLLPTFAFALPVLPALLLPTSLVPSTS</sequence>
<evidence type="ECO:0000313" key="3">
    <source>
        <dbReference type="Proteomes" id="UP000241462"/>
    </source>
</evidence>
<organism evidence="2 3">
    <name type="scientific">Coniella lustricola</name>
    <dbReference type="NCBI Taxonomy" id="2025994"/>
    <lineage>
        <taxon>Eukaryota</taxon>
        <taxon>Fungi</taxon>
        <taxon>Dikarya</taxon>
        <taxon>Ascomycota</taxon>
        <taxon>Pezizomycotina</taxon>
        <taxon>Sordariomycetes</taxon>
        <taxon>Sordariomycetidae</taxon>
        <taxon>Diaporthales</taxon>
        <taxon>Schizoparmaceae</taxon>
        <taxon>Coniella</taxon>
    </lineage>
</organism>
<keyword evidence="3" id="KW-1185">Reference proteome</keyword>
<protein>
    <submittedName>
        <fullName evidence="2">Uncharacterized protein</fullName>
    </submittedName>
</protein>
<keyword evidence="1" id="KW-0812">Transmembrane</keyword>
<accession>A0A2T2ZTN2</accession>
<feature type="transmembrane region" description="Helical" evidence="1">
    <location>
        <begin position="67"/>
        <end position="88"/>
    </location>
</feature>
<dbReference type="AlphaFoldDB" id="A0A2T2ZTN2"/>